<protein>
    <submittedName>
        <fullName evidence="2">Aldo/keto reductase</fullName>
    </submittedName>
</protein>
<evidence type="ECO:0000313" key="2">
    <source>
        <dbReference type="EMBL" id="QSR87604.1"/>
    </source>
</evidence>
<accession>A0ABX7PX88</accession>
<evidence type="ECO:0000313" key="3">
    <source>
        <dbReference type="Proteomes" id="UP000663088"/>
    </source>
</evidence>
<gene>
    <name evidence="2" type="ORF">EM20IM_04585</name>
</gene>
<proteinExistence type="predicted"/>
<name>A0ABX7PX88_9BACT</name>
<dbReference type="Pfam" id="PF00248">
    <property type="entry name" value="Aldo_ket_red"/>
    <property type="match status" value="1"/>
</dbReference>
<keyword evidence="3" id="KW-1185">Reference proteome</keyword>
<reference evidence="2 3" key="1">
    <citation type="submission" date="2020-12" db="EMBL/GenBank/DDBJ databases">
        <authorList>
            <person name="Awala S.I."/>
            <person name="Gwak J.-H."/>
            <person name="Kim S.-J."/>
            <person name="Rhee S.-K."/>
        </authorList>
    </citation>
    <scope>NUCLEOTIDE SEQUENCE [LARGE SCALE GENOMIC DNA]</scope>
    <source>
        <strain evidence="2 3">IT5</strain>
    </source>
</reference>
<evidence type="ECO:0000259" key="1">
    <source>
        <dbReference type="Pfam" id="PF00248"/>
    </source>
</evidence>
<dbReference type="Gene3D" id="3.20.20.100">
    <property type="entry name" value="NADP-dependent oxidoreductase domain"/>
    <property type="match status" value="1"/>
</dbReference>
<dbReference type="EMBL" id="CP065956">
    <property type="protein sequence ID" value="QSR87604.1"/>
    <property type="molecule type" value="Genomic_DNA"/>
</dbReference>
<dbReference type="PANTHER" id="PTHR43312:SF1">
    <property type="entry name" value="NADP-DEPENDENT OXIDOREDUCTASE DOMAIN-CONTAINING PROTEIN"/>
    <property type="match status" value="1"/>
</dbReference>
<dbReference type="InterPro" id="IPR023210">
    <property type="entry name" value="NADP_OxRdtase_dom"/>
</dbReference>
<dbReference type="CDD" id="cd19086">
    <property type="entry name" value="AKR_AKR11C1"/>
    <property type="match status" value="1"/>
</dbReference>
<dbReference type="Proteomes" id="UP000663088">
    <property type="component" value="Chromosome"/>
</dbReference>
<dbReference type="SUPFAM" id="SSF51430">
    <property type="entry name" value="NAD(P)-linked oxidoreductase"/>
    <property type="match status" value="1"/>
</dbReference>
<sequence>MTYKFSFKSWNRFFLLSSGFYVNLIAMKFRNLPGTDIRVSEIGFGVWTLTTGWWGSYTEEEATRLLKEAVDLGINFFDTADVYGHGYGEEILGKAFRNSPEVVIATKVGYNFYGVQNRTDQHELPQDFSPGFLKEAVDRSLKRLKRDCIDILQLHNIRMAHVKDDSIWLFLEGLLKEGKIRSYGVALGPAIGWLYEGLESIRLRKPHVVQHIYNILESYPGKALMEGAQSDKTRFLIRVPHASGMLEGRYNSKTQFSETDHRRFRPKHWLENGLKKIASLEFLVLPNRTLGQAALQWILNEGKVLSCLPNIYNSVQLREFAAAPECPPLTQEELSKIDSLISINFGVEEEPEAYKGTMSPEQLQAAGS</sequence>
<dbReference type="PANTHER" id="PTHR43312">
    <property type="entry name" value="D-THREO-ALDOSE 1-DEHYDROGENASE"/>
    <property type="match status" value="1"/>
</dbReference>
<dbReference type="InterPro" id="IPR053135">
    <property type="entry name" value="AKR2_Oxidoreductase"/>
</dbReference>
<organism evidence="2 3">
    <name type="scientific">Candidatus Methylacidiphilum infernorum</name>
    <dbReference type="NCBI Taxonomy" id="511746"/>
    <lineage>
        <taxon>Bacteria</taxon>
        <taxon>Pseudomonadati</taxon>
        <taxon>Verrucomicrobiota</taxon>
        <taxon>Methylacidiphilae</taxon>
        <taxon>Methylacidiphilales</taxon>
        <taxon>Methylacidiphilaceae</taxon>
        <taxon>Methylacidiphilum (ex Ratnadevi et al. 2023)</taxon>
    </lineage>
</organism>
<dbReference type="InterPro" id="IPR036812">
    <property type="entry name" value="NAD(P)_OxRdtase_dom_sf"/>
</dbReference>
<feature type="domain" description="NADP-dependent oxidoreductase" evidence="1">
    <location>
        <begin position="41"/>
        <end position="341"/>
    </location>
</feature>